<feature type="compositionally biased region" description="Low complexity" evidence="1">
    <location>
        <begin position="101"/>
        <end position="110"/>
    </location>
</feature>
<comment type="caution">
    <text evidence="2">The sequence shown here is derived from an EMBL/GenBank/DDBJ whole genome shotgun (WGS) entry which is preliminary data.</text>
</comment>
<gene>
    <name evidence="2" type="ORF">C8A03DRAFT_14086</name>
</gene>
<sequence>MSVVGKRKNPDANSGRMPPIVVSRKPIDAASAPPKASPRRPGRRKKSDRDEQQQEIMGGGKTGIKQSTGSNPRSSSLVPVEIATGNSKQGRSRDMRTTTPASFAETLSSASEEELRGSTALWSADNNKAKRTYVAGLEMNTVKLPPSPPEEDPVENDGEERDSNSEGESESDGNSLDAAMASTASFPTTTRDGSGYRTALPARAAGRPRMVSIRKLKPDRATTPATKTKRQSSIRRIAAKLESEAARREAAVYTKPSERLVDEEEDYQAAENQSTITASTTTNASTRTRRSRRLLEQQKEQEEEQRSSQESSSKVRGAKNGDSSPPPTKTSKLRKKGSSRNPTPKPAENNTSRSIRTDRAAAAAAAPDDAKVQMVKTAAGGMVPSLSVRMADWEIAPGRIRVGTGEDAENLAFSSSYLAQGRAVPVSDGITFQMLEIQPGAHLSWPAEESRTRLCSVARGIIRVKLPEKEFPIGPNGMWKVKQGVYCTVVNPFYVGAVVHVTMIGEEGY</sequence>
<feature type="compositionally biased region" description="Acidic residues" evidence="1">
    <location>
        <begin position="149"/>
        <end position="171"/>
    </location>
</feature>
<feature type="region of interest" description="Disordered" evidence="1">
    <location>
        <begin position="1"/>
        <end position="358"/>
    </location>
</feature>
<feature type="compositionally biased region" description="Basic and acidic residues" evidence="1">
    <location>
        <begin position="293"/>
        <end position="307"/>
    </location>
</feature>
<dbReference type="EMBL" id="MU860061">
    <property type="protein sequence ID" value="KAK4239532.1"/>
    <property type="molecule type" value="Genomic_DNA"/>
</dbReference>
<evidence type="ECO:0000313" key="2">
    <source>
        <dbReference type="EMBL" id="KAK4239532.1"/>
    </source>
</evidence>
<protein>
    <submittedName>
        <fullName evidence="2">Uncharacterized protein</fullName>
    </submittedName>
</protein>
<organism evidence="2 3">
    <name type="scientific">Achaetomium macrosporum</name>
    <dbReference type="NCBI Taxonomy" id="79813"/>
    <lineage>
        <taxon>Eukaryota</taxon>
        <taxon>Fungi</taxon>
        <taxon>Dikarya</taxon>
        <taxon>Ascomycota</taxon>
        <taxon>Pezizomycotina</taxon>
        <taxon>Sordariomycetes</taxon>
        <taxon>Sordariomycetidae</taxon>
        <taxon>Sordariales</taxon>
        <taxon>Chaetomiaceae</taxon>
        <taxon>Achaetomium</taxon>
    </lineage>
</organism>
<reference evidence="2" key="1">
    <citation type="journal article" date="2023" name="Mol. Phylogenet. Evol.">
        <title>Genome-scale phylogeny and comparative genomics of the fungal order Sordariales.</title>
        <authorList>
            <person name="Hensen N."/>
            <person name="Bonometti L."/>
            <person name="Westerberg I."/>
            <person name="Brannstrom I.O."/>
            <person name="Guillou S."/>
            <person name="Cros-Aarteil S."/>
            <person name="Calhoun S."/>
            <person name="Haridas S."/>
            <person name="Kuo A."/>
            <person name="Mondo S."/>
            <person name="Pangilinan J."/>
            <person name="Riley R."/>
            <person name="LaButti K."/>
            <person name="Andreopoulos B."/>
            <person name="Lipzen A."/>
            <person name="Chen C."/>
            <person name="Yan M."/>
            <person name="Daum C."/>
            <person name="Ng V."/>
            <person name="Clum A."/>
            <person name="Steindorff A."/>
            <person name="Ohm R.A."/>
            <person name="Martin F."/>
            <person name="Silar P."/>
            <person name="Natvig D.O."/>
            <person name="Lalanne C."/>
            <person name="Gautier V."/>
            <person name="Ament-Velasquez S.L."/>
            <person name="Kruys A."/>
            <person name="Hutchinson M.I."/>
            <person name="Powell A.J."/>
            <person name="Barry K."/>
            <person name="Miller A.N."/>
            <person name="Grigoriev I.V."/>
            <person name="Debuchy R."/>
            <person name="Gladieux P."/>
            <person name="Hiltunen Thoren M."/>
            <person name="Johannesson H."/>
        </authorList>
    </citation>
    <scope>NUCLEOTIDE SEQUENCE</scope>
    <source>
        <strain evidence="2">CBS 532.94</strain>
    </source>
</reference>
<name>A0AAN7CDY3_9PEZI</name>
<dbReference type="Proteomes" id="UP001303760">
    <property type="component" value="Unassembled WGS sequence"/>
</dbReference>
<reference evidence="2" key="2">
    <citation type="submission" date="2023-05" db="EMBL/GenBank/DDBJ databases">
        <authorList>
            <consortium name="Lawrence Berkeley National Laboratory"/>
            <person name="Steindorff A."/>
            <person name="Hensen N."/>
            <person name="Bonometti L."/>
            <person name="Westerberg I."/>
            <person name="Brannstrom I.O."/>
            <person name="Guillou S."/>
            <person name="Cros-Aarteil S."/>
            <person name="Calhoun S."/>
            <person name="Haridas S."/>
            <person name="Kuo A."/>
            <person name="Mondo S."/>
            <person name="Pangilinan J."/>
            <person name="Riley R."/>
            <person name="Labutti K."/>
            <person name="Andreopoulos B."/>
            <person name="Lipzen A."/>
            <person name="Chen C."/>
            <person name="Yanf M."/>
            <person name="Daum C."/>
            <person name="Ng V."/>
            <person name="Clum A."/>
            <person name="Ohm R."/>
            <person name="Martin F."/>
            <person name="Silar P."/>
            <person name="Natvig D."/>
            <person name="Lalanne C."/>
            <person name="Gautier V."/>
            <person name="Ament-Velasquez S.L."/>
            <person name="Kruys A."/>
            <person name="Hutchinson M.I."/>
            <person name="Powell A.J."/>
            <person name="Barry K."/>
            <person name="Miller A.N."/>
            <person name="Grigoriev I.V."/>
            <person name="Debuchy R."/>
            <person name="Gladieux P."/>
            <person name="Thoren M.H."/>
            <person name="Johannesson H."/>
        </authorList>
    </citation>
    <scope>NUCLEOTIDE SEQUENCE</scope>
    <source>
        <strain evidence="2">CBS 532.94</strain>
    </source>
</reference>
<dbReference type="AlphaFoldDB" id="A0AAN7CDY3"/>
<evidence type="ECO:0000313" key="3">
    <source>
        <dbReference type="Proteomes" id="UP001303760"/>
    </source>
</evidence>
<accession>A0AAN7CDY3</accession>
<proteinExistence type="predicted"/>
<feature type="compositionally biased region" description="Low complexity" evidence="1">
    <location>
        <begin position="274"/>
        <end position="286"/>
    </location>
</feature>
<feature type="compositionally biased region" description="Polar residues" evidence="1">
    <location>
        <begin position="64"/>
        <end position="77"/>
    </location>
</feature>
<evidence type="ECO:0000256" key="1">
    <source>
        <dbReference type="SAM" id="MobiDB-lite"/>
    </source>
</evidence>
<keyword evidence="3" id="KW-1185">Reference proteome</keyword>
<feature type="compositionally biased region" description="Basic residues" evidence="1">
    <location>
        <begin position="37"/>
        <end position="46"/>
    </location>
</feature>
<feature type="compositionally biased region" description="Basic and acidic residues" evidence="1">
    <location>
        <begin position="239"/>
        <end position="260"/>
    </location>
</feature>
<feature type="compositionally biased region" description="Polar residues" evidence="1">
    <location>
        <begin position="182"/>
        <end position="192"/>
    </location>
</feature>